<dbReference type="GO" id="GO:0003700">
    <property type="term" value="F:DNA-binding transcription factor activity"/>
    <property type="evidence" value="ECO:0007669"/>
    <property type="project" value="TreeGrafter"/>
</dbReference>
<accession>A0A426TTG5</accession>
<dbReference type="EMBL" id="RSAS01000763">
    <property type="protein sequence ID" value="RRR67773.1"/>
    <property type="molecule type" value="Genomic_DNA"/>
</dbReference>
<comment type="caution">
    <text evidence="6">The sequence shown here is derived from an EMBL/GenBank/DDBJ whole genome shotgun (WGS) entry which is preliminary data.</text>
</comment>
<dbReference type="CDD" id="cd00038">
    <property type="entry name" value="CAP_ED"/>
    <property type="match status" value="1"/>
</dbReference>
<evidence type="ECO:0000256" key="1">
    <source>
        <dbReference type="ARBA" id="ARBA00023015"/>
    </source>
</evidence>
<dbReference type="Pfam" id="PF00027">
    <property type="entry name" value="cNMP_binding"/>
    <property type="match status" value="1"/>
</dbReference>
<evidence type="ECO:0000259" key="5">
    <source>
        <dbReference type="PROSITE" id="PS51063"/>
    </source>
</evidence>
<dbReference type="SUPFAM" id="SSF51206">
    <property type="entry name" value="cAMP-binding domain-like"/>
    <property type="match status" value="1"/>
</dbReference>
<keyword evidence="1" id="KW-0805">Transcription regulation</keyword>
<protein>
    <submittedName>
        <fullName evidence="6">Crp/Fnr family transcriptional regulator</fullName>
    </submittedName>
</protein>
<dbReference type="PANTHER" id="PTHR24567:SF74">
    <property type="entry name" value="HTH-TYPE TRANSCRIPTIONAL REGULATOR ARCR"/>
    <property type="match status" value="1"/>
</dbReference>
<dbReference type="Gene3D" id="1.10.10.10">
    <property type="entry name" value="Winged helix-like DNA-binding domain superfamily/Winged helix DNA-binding domain"/>
    <property type="match status" value="1"/>
</dbReference>
<feature type="domain" description="HTH crp-type" evidence="5">
    <location>
        <begin position="155"/>
        <end position="230"/>
    </location>
</feature>
<evidence type="ECO:0000313" key="6">
    <source>
        <dbReference type="EMBL" id="RRR67773.1"/>
    </source>
</evidence>
<keyword evidence="2" id="KW-0238">DNA-binding</keyword>
<dbReference type="InterPro" id="IPR050397">
    <property type="entry name" value="Env_Response_Regulators"/>
</dbReference>
<proteinExistence type="predicted"/>
<dbReference type="InterPro" id="IPR018490">
    <property type="entry name" value="cNMP-bd_dom_sf"/>
</dbReference>
<sequence>MSATHPENLPDKLRYLRDTDIFRDLDHAEVEALGKRAPMQRMPAGTVFFSPEQAAEVLFILKEGHVRLYHLSPEGKALTTAVLEPGTIFGEMAMLGQRLHQSYAEAISPCLLCLMSREDVKGMLLSDPRIATRIAEILGQRLLSAEQRLSDFAFKNMPQRLASLLLQMARPPKPRLFRPASGPSEVRFTHEALADMLGTYRETATKILNEFRNQGMIDLKRGCVVLLDEPGLRALSEQGEASKHATG</sequence>
<feature type="domain" description="Cyclic nucleotide-binding" evidence="4">
    <location>
        <begin position="21"/>
        <end position="141"/>
    </location>
</feature>
<dbReference type="PROSITE" id="PS50042">
    <property type="entry name" value="CNMP_BINDING_3"/>
    <property type="match status" value="1"/>
</dbReference>
<dbReference type="FunFam" id="1.10.10.10:FF:000019">
    <property type="entry name" value="Crp/Fnr family transcriptional regulator"/>
    <property type="match status" value="1"/>
</dbReference>
<dbReference type="InterPro" id="IPR000595">
    <property type="entry name" value="cNMP-bd_dom"/>
</dbReference>
<dbReference type="GO" id="GO:0005829">
    <property type="term" value="C:cytosol"/>
    <property type="evidence" value="ECO:0007669"/>
    <property type="project" value="TreeGrafter"/>
</dbReference>
<evidence type="ECO:0000313" key="7">
    <source>
        <dbReference type="Proteomes" id="UP000280307"/>
    </source>
</evidence>
<dbReference type="SMART" id="SM00100">
    <property type="entry name" value="cNMP"/>
    <property type="match status" value="1"/>
</dbReference>
<reference evidence="6 7" key="1">
    <citation type="submission" date="2018-12" db="EMBL/GenBank/DDBJ databases">
        <title>Genome Sequence of Candidatus Viridilinea halotolerans isolated from saline sulfide-rich spring.</title>
        <authorList>
            <person name="Grouzdev D.S."/>
            <person name="Burganskaya E.I."/>
            <person name="Krutkina M.S."/>
            <person name="Sukhacheva M.V."/>
            <person name="Gorlenko V.M."/>
        </authorList>
    </citation>
    <scope>NUCLEOTIDE SEQUENCE [LARGE SCALE GENOMIC DNA]</scope>
    <source>
        <strain evidence="6">Chok-6</strain>
    </source>
</reference>
<dbReference type="GO" id="GO:0003677">
    <property type="term" value="F:DNA binding"/>
    <property type="evidence" value="ECO:0007669"/>
    <property type="project" value="UniProtKB-KW"/>
</dbReference>
<dbReference type="Pfam" id="PF13545">
    <property type="entry name" value="HTH_Crp_2"/>
    <property type="match status" value="1"/>
</dbReference>
<dbReference type="InterPro" id="IPR036388">
    <property type="entry name" value="WH-like_DNA-bd_sf"/>
</dbReference>
<dbReference type="SMART" id="SM00419">
    <property type="entry name" value="HTH_CRP"/>
    <property type="match status" value="1"/>
</dbReference>
<dbReference type="PROSITE" id="PS51063">
    <property type="entry name" value="HTH_CRP_2"/>
    <property type="match status" value="1"/>
</dbReference>
<gene>
    <name evidence="6" type="ORF">EI684_18430</name>
</gene>
<dbReference type="Gene3D" id="2.60.120.10">
    <property type="entry name" value="Jelly Rolls"/>
    <property type="match status" value="1"/>
</dbReference>
<name>A0A426TTG5_9CHLR</name>
<dbReference type="InterPro" id="IPR036390">
    <property type="entry name" value="WH_DNA-bd_sf"/>
</dbReference>
<evidence type="ECO:0000259" key="4">
    <source>
        <dbReference type="PROSITE" id="PS50042"/>
    </source>
</evidence>
<evidence type="ECO:0000256" key="2">
    <source>
        <dbReference type="ARBA" id="ARBA00023125"/>
    </source>
</evidence>
<evidence type="ECO:0000256" key="3">
    <source>
        <dbReference type="ARBA" id="ARBA00023163"/>
    </source>
</evidence>
<dbReference type="Proteomes" id="UP000280307">
    <property type="component" value="Unassembled WGS sequence"/>
</dbReference>
<dbReference type="InterPro" id="IPR014710">
    <property type="entry name" value="RmlC-like_jellyroll"/>
</dbReference>
<dbReference type="PANTHER" id="PTHR24567">
    <property type="entry name" value="CRP FAMILY TRANSCRIPTIONAL REGULATORY PROTEIN"/>
    <property type="match status" value="1"/>
</dbReference>
<organism evidence="6 7">
    <name type="scientific">Candidatus Viridilinea halotolerans</name>
    <dbReference type="NCBI Taxonomy" id="2491704"/>
    <lineage>
        <taxon>Bacteria</taxon>
        <taxon>Bacillati</taxon>
        <taxon>Chloroflexota</taxon>
        <taxon>Chloroflexia</taxon>
        <taxon>Chloroflexales</taxon>
        <taxon>Chloroflexineae</taxon>
        <taxon>Oscillochloridaceae</taxon>
        <taxon>Candidatus Viridilinea</taxon>
    </lineage>
</organism>
<dbReference type="AlphaFoldDB" id="A0A426TTG5"/>
<dbReference type="SUPFAM" id="SSF46785">
    <property type="entry name" value="Winged helix' DNA-binding domain"/>
    <property type="match status" value="1"/>
</dbReference>
<keyword evidence="3" id="KW-0804">Transcription</keyword>
<dbReference type="InterPro" id="IPR012318">
    <property type="entry name" value="HTH_CRP"/>
</dbReference>